<evidence type="ECO:0000313" key="2">
    <source>
        <dbReference type="EMBL" id="CAF5072146.1"/>
    </source>
</evidence>
<feature type="region of interest" description="Disordered" evidence="1">
    <location>
        <begin position="136"/>
        <end position="165"/>
    </location>
</feature>
<evidence type="ECO:0000256" key="1">
    <source>
        <dbReference type="SAM" id="MobiDB-lite"/>
    </source>
</evidence>
<protein>
    <submittedName>
        <fullName evidence="2">Uncharacterized protein</fullName>
    </submittedName>
</protein>
<accession>A0A8S3EHV7</accession>
<feature type="non-terminal residue" evidence="2">
    <location>
        <position position="1"/>
    </location>
</feature>
<comment type="caution">
    <text evidence="2">The sequence shown here is derived from an EMBL/GenBank/DDBJ whole genome shotgun (WGS) entry which is preliminary data.</text>
</comment>
<evidence type="ECO:0000313" key="3">
    <source>
        <dbReference type="Proteomes" id="UP000681967"/>
    </source>
</evidence>
<organism evidence="2 3">
    <name type="scientific">Rotaria magnacalcarata</name>
    <dbReference type="NCBI Taxonomy" id="392030"/>
    <lineage>
        <taxon>Eukaryota</taxon>
        <taxon>Metazoa</taxon>
        <taxon>Spiralia</taxon>
        <taxon>Gnathifera</taxon>
        <taxon>Rotifera</taxon>
        <taxon>Eurotatoria</taxon>
        <taxon>Bdelloidea</taxon>
        <taxon>Philodinida</taxon>
        <taxon>Philodinidae</taxon>
        <taxon>Rotaria</taxon>
    </lineage>
</organism>
<sequence length="385" mass="43113">TTITNITEQEITTQEQIEQQLSQPLQVIGDDYPWYSNYYTIADADGKLGPLYEALTNTVEQLEQRPPPTIVEFQPEPHERVVIPDDDHQTLTETKDTRAKVHELAQISASLTSSLTPTQDEQINDEDGFQVVQHRKCAPSSTTQQETSSYTQITSETTPSPDIDLIPVVIHGHPVSPTGTMSTSASENSTITSSTNLSISDTNKHESDTVKSEVVEEHTEITQPQVLPCVHTDDSTEIEQSLPTAKHEIDHASDDIKHELDHPSTEIKHQQDQPLEEIKLQQGEPTVEVKPQEIQVLEEIKVQQRELSAAVKPQQDEPSVEVKPQEDQPSKEIIIQQAERSVEVKSQQDQSLGEIKLQQDQPSEDIKAQEDETSVEVKPQEDQVL</sequence>
<gene>
    <name evidence="2" type="ORF">BYL167_LOCUS60738</name>
</gene>
<feature type="non-terminal residue" evidence="2">
    <location>
        <position position="385"/>
    </location>
</feature>
<feature type="region of interest" description="Disordered" evidence="1">
    <location>
        <begin position="309"/>
        <end position="385"/>
    </location>
</feature>
<feature type="region of interest" description="Disordered" evidence="1">
    <location>
        <begin position="178"/>
        <end position="206"/>
    </location>
</feature>
<name>A0A8S3EHV7_9BILA</name>
<dbReference type="Proteomes" id="UP000681967">
    <property type="component" value="Unassembled WGS sequence"/>
</dbReference>
<dbReference type="AlphaFoldDB" id="A0A8S3EHV7"/>
<proteinExistence type="predicted"/>
<feature type="compositionally biased region" description="Low complexity" evidence="1">
    <location>
        <begin position="140"/>
        <end position="158"/>
    </location>
</feature>
<dbReference type="EMBL" id="CAJOBH010231158">
    <property type="protein sequence ID" value="CAF5072146.1"/>
    <property type="molecule type" value="Genomic_DNA"/>
</dbReference>
<reference evidence="2" key="1">
    <citation type="submission" date="2021-02" db="EMBL/GenBank/DDBJ databases">
        <authorList>
            <person name="Nowell W R."/>
        </authorList>
    </citation>
    <scope>NUCLEOTIDE SEQUENCE</scope>
</reference>
<feature type="compositionally biased region" description="Low complexity" evidence="1">
    <location>
        <begin position="182"/>
        <end position="201"/>
    </location>
</feature>